<organism evidence="5">
    <name type="scientific">Cryptococcus bacillisporus CA1280</name>
    <dbReference type="NCBI Taxonomy" id="1296109"/>
    <lineage>
        <taxon>Eukaryota</taxon>
        <taxon>Fungi</taxon>
        <taxon>Dikarya</taxon>
        <taxon>Basidiomycota</taxon>
        <taxon>Agaricomycotina</taxon>
        <taxon>Tremellomycetes</taxon>
        <taxon>Tremellales</taxon>
        <taxon>Cryptococcaceae</taxon>
        <taxon>Cryptococcus</taxon>
        <taxon>Cryptococcus gattii species complex</taxon>
    </lineage>
</organism>
<feature type="repeat" description="WD" evidence="3">
    <location>
        <begin position="147"/>
        <end position="188"/>
    </location>
</feature>
<dbReference type="PROSITE" id="PS00678">
    <property type="entry name" value="WD_REPEATS_1"/>
    <property type="match status" value="2"/>
</dbReference>
<dbReference type="InterPro" id="IPR036322">
    <property type="entry name" value="WD40_repeat_dom_sf"/>
</dbReference>
<evidence type="ECO:0000256" key="2">
    <source>
        <dbReference type="ARBA" id="ARBA00022737"/>
    </source>
</evidence>
<dbReference type="InterPro" id="IPR020472">
    <property type="entry name" value="WD40_PAC1"/>
</dbReference>
<dbReference type="EMBL" id="KN847974">
    <property type="protein sequence ID" value="KIR50017.1"/>
    <property type="molecule type" value="Genomic_DNA"/>
</dbReference>
<evidence type="ECO:0000256" key="1">
    <source>
        <dbReference type="ARBA" id="ARBA00022574"/>
    </source>
</evidence>
<dbReference type="PROSITE" id="PS50082">
    <property type="entry name" value="WD_REPEATS_2"/>
    <property type="match status" value="4"/>
</dbReference>
<dbReference type="PRINTS" id="PR00320">
    <property type="entry name" value="GPROTEINBRPT"/>
</dbReference>
<evidence type="ECO:0000313" key="5">
    <source>
        <dbReference type="EMBL" id="KIR50017.1"/>
    </source>
</evidence>
<evidence type="ECO:0000256" key="4">
    <source>
        <dbReference type="SAM" id="MobiDB-lite"/>
    </source>
</evidence>
<feature type="repeat" description="WD" evidence="3">
    <location>
        <begin position="189"/>
        <end position="230"/>
    </location>
</feature>
<evidence type="ECO:0000256" key="3">
    <source>
        <dbReference type="PROSITE-ProRule" id="PRU00221"/>
    </source>
</evidence>
<dbReference type="InterPro" id="IPR001680">
    <property type="entry name" value="WD40_rpt"/>
</dbReference>
<dbReference type="PROSITE" id="PS50294">
    <property type="entry name" value="WD_REPEATS_REGION"/>
    <property type="match status" value="3"/>
</dbReference>
<dbReference type="PANTHER" id="PTHR19848:SF8">
    <property type="entry name" value="F-BOX AND WD REPEAT DOMAIN CONTAINING 7"/>
    <property type="match status" value="1"/>
</dbReference>
<dbReference type="SUPFAM" id="SSF50978">
    <property type="entry name" value="WD40 repeat-like"/>
    <property type="match status" value="1"/>
</dbReference>
<dbReference type="OrthoDB" id="674604at2759"/>
<feature type="compositionally biased region" description="Basic and acidic residues" evidence="4">
    <location>
        <begin position="300"/>
        <end position="315"/>
    </location>
</feature>
<gene>
    <name evidence="5" type="ORF">I312_01112</name>
</gene>
<dbReference type="CDD" id="cd00200">
    <property type="entry name" value="WD40"/>
    <property type="match status" value="1"/>
</dbReference>
<dbReference type="PANTHER" id="PTHR19848">
    <property type="entry name" value="WD40 REPEAT PROTEIN"/>
    <property type="match status" value="1"/>
</dbReference>
<dbReference type="InterPro" id="IPR015943">
    <property type="entry name" value="WD40/YVTN_repeat-like_dom_sf"/>
</dbReference>
<keyword evidence="1 3" id="KW-0853">WD repeat</keyword>
<dbReference type="SMART" id="SM00320">
    <property type="entry name" value="WD40"/>
    <property type="match status" value="7"/>
</dbReference>
<accession>A0A0D0TTZ3</accession>
<reference evidence="5" key="1">
    <citation type="submission" date="2015-01" db="EMBL/GenBank/DDBJ databases">
        <title>The Genome Sequence of Cryptococcus gattii CA1280.</title>
        <authorList>
            <consortium name="The Broad Institute Genomics Platform"/>
            <person name="Cuomo C."/>
            <person name="Litvintseva A."/>
            <person name="Chen Y."/>
            <person name="Heitman J."/>
            <person name="Sun S."/>
            <person name="Springer D."/>
            <person name="Dromer F."/>
            <person name="Young S."/>
            <person name="Zeng Q."/>
            <person name="Gargeya S."/>
            <person name="Abouelleil A."/>
            <person name="Alvarado L."/>
            <person name="Chapman S.B."/>
            <person name="Gainer-Dewar J."/>
            <person name="Goldberg J."/>
            <person name="Griggs A."/>
            <person name="Gujja S."/>
            <person name="Hansen M."/>
            <person name="Howarth C."/>
            <person name="Imamovic A."/>
            <person name="Larimer J."/>
            <person name="Murphy C."/>
            <person name="Naylor J."/>
            <person name="Pearson M."/>
            <person name="Priest M."/>
            <person name="Roberts A."/>
            <person name="Saif S."/>
            <person name="Shea T."/>
            <person name="Sykes S."/>
            <person name="Wortman J."/>
            <person name="Nusbaum C."/>
            <person name="Birren B."/>
        </authorList>
    </citation>
    <scope>NUCLEOTIDE SEQUENCE [LARGE SCALE GENOMIC DNA]</scope>
    <source>
        <strain evidence="5">CA1280</strain>
    </source>
</reference>
<name>A0A0D0TTZ3_CRYGA</name>
<feature type="region of interest" description="Disordered" evidence="4">
    <location>
        <begin position="296"/>
        <end position="315"/>
    </location>
</feature>
<keyword evidence="2" id="KW-0677">Repeat</keyword>
<dbReference type="InterPro" id="IPR019775">
    <property type="entry name" value="WD40_repeat_CS"/>
</dbReference>
<dbReference type="AlphaFoldDB" id="A0A0D0TTZ3"/>
<dbReference type="HOGENOM" id="CLU_000288_57_1_1"/>
<feature type="region of interest" description="Disordered" evidence="4">
    <location>
        <begin position="107"/>
        <end position="137"/>
    </location>
</feature>
<proteinExistence type="predicted"/>
<dbReference type="Gene3D" id="2.130.10.10">
    <property type="entry name" value="YVTN repeat-like/Quinoprotein amine dehydrogenase"/>
    <property type="match status" value="3"/>
</dbReference>
<feature type="repeat" description="WD" evidence="3">
    <location>
        <begin position="346"/>
        <end position="368"/>
    </location>
</feature>
<dbReference type="Pfam" id="PF00400">
    <property type="entry name" value="WD40"/>
    <property type="match status" value="5"/>
</dbReference>
<protein>
    <submittedName>
        <fullName evidence="5">Chromatin binding protein</fullName>
    </submittedName>
</protein>
<sequence length="409" mass="44147">MSTTSTAPPPTATRIPNYVPISTLSAHSRAITALRFSPDGTLLASAGADGWLHFWHSTSGQHIRGFRAHKAGINDITISPDSLYIATASDDHTSDIHLLHPPPGVTFYPPPLEPSDASDTEDRPVAPVPPQSAVSSSSSTVPAIRHLVSHTAPILSVAFSPKSNLLATGSFDESTIIWDVRRGKVLRQLPAHADAVWCVAWDAEGEMVLTAGADGLIRLWDASTGQCLKTLDNDTNSPISHAAFTPSSVFLQASTLSSTLRIYNIHTGKIIKTIRAPGTFVSERWPCPAVIYEGLPPLSRDNESNGHSDPPKDEKMDVDYAQKDQEPVKPPVAMPNVRTKMRDAWIISGSENGKLIVWDIQSKRVLQILEGDPSHSCPVVALAVSPDGRTIASGSLEPEKVIKLWRDVE</sequence>
<feature type="repeat" description="WD" evidence="3">
    <location>
        <begin position="24"/>
        <end position="65"/>
    </location>
</feature>